<comment type="catalytic activity">
    <reaction evidence="5 9">
        <text>oxaloacetate + acetyl-CoA + H2O = citrate + CoA + H(+)</text>
        <dbReference type="Rhea" id="RHEA:16845"/>
        <dbReference type="ChEBI" id="CHEBI:15377"/>
        <dbReference type="ChEBI" id="CHEBI:15378"/>
        <dbReference type="ChEBI" id="CHEBI:16452"/>
        <dbReference type="ChEBI" id="CHEBI:16947"/>
        <dbReference type="ChEBI" id="CHEBI:57287"/>
        <dbReference type="ChEBI" id="CHEBI:57288"/>
        <dbReference type="EC" id="2.3.3.16"/>
    </reaction>
</comment>
<dbReference type="SUPFAM" id="SSF48256">
    <property type="entry name" value="Citrate synthase"/>
    <property type="match status" value="1"/>
</dbReference>
<evidence type="ECO:0000256" key="8">
    <source>
        <dbReference type="PIRSR" id="PIRSR001369-1"/>
    </source>
</evidence>
<evidence type="ECO:0000256" key="10">
    <source>
        <dbReference type="RuleBase" id="RU003406"/>
    </source>
</evidence>
<dbReference type="UniPathway" id="UPA00223">
    <property type="reaction ID" value="UER00717"/>
</dbReference>
<keyword evidence="4 7" id="KW-0808">Transferase</keyword>
<dbReference type="GO" id="GO:0036440">
    <property type="term" value="F:citrate synthase activity"/>
    <property type="evidence" value="ECO:0007669"/>
    <property type="project" value="UniProtKB-EC"/>
</dbReference>
<feature type="active site" evidence="8">
    <location>
        <position position="364"/>
    </location>
</feature>
<dbReference type="EMBL" id="QNZM01000028">
    <property type="protein sequence ID" value="RTZ82652.1"/>
    <property type="molecule type" value="Genomic_DNA"/>
</dbReference>
<name>A0A432GFT4_9DELT</name>
<dbReference type="PANTHER" id="PTHR42871">
    <property type="entry name" value="CITRATE SYNTHASE"/>
    <property type="match status" value="1"/>
</dbReference>
<comment type="similarity">
    <text evidence="2 7 10">Belongs to the citrate synthase family.</text>
</comment>
<evidence type="ECO:0000313" key="12">
    <source>
        <dbReference type="Proteomes" id="UP000286732"/>
    </source>
</evidence>
<reference evidence="11 12" key="1">
    <citation type="submission" date="2018-06" db="EMBL/GenBank/DDBJ databases">
        <title>Combined omics and stable isotope probing to characterize newly discovered Mariana Back-Arc vent microbial communities.</title>
        <authorList>
            <person name="Trembath-Reichert E."/>
            <person name="Huber J.A."/>
        </authorList>
    </citation>
    <scope>NUCLEOTIDE SEQUENCE [LARGE SCALE GENOMIC DNA]</scope>
    <source>
        <strain evidence="11">MAG 63_2</strain>
    </source>
</reference>
<dbReference type="NCBIfam" id="NF004126">
    <property type="entry name" value="PRK05614.1"/>
    <property type="match status" value="1"/>
</dbReference>
<dbReference type="NCBIfam" id="TIGR01798">
    <property type="entry name" value="cit_synth_I"/>
    <property type="match status" value="1"/>
</dbReference>
<dbReference type="GO" id="GO:0006099">
    <property type="term" value="P:tricarboxylic acid cycle"/>
    <property type="evidence" value="ECO:0007669"/>
    <property type="project" value="UniProtKB-UniRule"/>
</dbReference>
<evidence type="ECO:0000256" key="7">
    <source>
        <dbReference type="PIRNR" id="PIRNR001369"/>
    </source>
</evidence>
<dbReference type="InterPro" id="IPR036969">
    <property type="entry name" value="Citrate_synthase_sf"/>
</dbReference>
<gene>
    <name evidence="11" type="primary">gltA</name>
    <name evidence="11" type="ORF">DSY98_00670</name>
</gene>
<protein>
    <recommendedName>
        <fullName evidence="6 7">Citrate synthase</fullName>
    </recommendedName>
</protein>
<dbReference type="InterPro" id="IPR024176">
    <property type="entry name" value="Citrate_synthase_bac-typ"/>
</dbReference>
<dbReference type="InterPro" id="IPR016142">
    <property type="entry name" value="Citrate_synth-like_lrg_a-sub"/>
</dbReference>
<dbReference type="PANTHER" id="PTHR42871:SF1">
    <property type="entry name" value="CITRATE SYNTHASE"/>
    <property type="match status" value="1"/>
</dbReference>
<evidence type="ECO:0000313" key="11">
    <source>
        <dbReference type="EMBL" id="RTZ82652.1"/>
    </source>
</evidence>
<dbReference type="Gene3D" id="1.10.580.10">
    <property type="entry name" value="Citrate Synthase, domain 1"/>
    <property type="match status" value="1"/>
</dbReference>
<dbReference type="Proteomes" id="UP000286732">
    <property type="component" value="Unassembled WGS sequence"/>
</dbReference>
<evidence type="ECO:0000256" key="9">
    <source>
        <dbReference type="RuleBase" id="RU003370"/>
    </source>
</evidence>
<dbReference type="PIRSF" id="PIRSF001369">
    <property type="entry name" value="Citrate_synth"/>
    <property type="match status" value="1"/>
</dbReference>
<comment type="caution">
    <text evidence="11">The sequence shown here is derived from an EMBL/GenBank/DDBJ whole genome shotgun (WGS) entry which is preliminary data.</text>
</comment>
<proteinExistence type="inferred from homology"/>
<keyword evidence="3 9" id="KW-0816">Tricarboxylic acid cycle</keyword>
<evidence type="ECO:0000256" key="2">
    <source>
        <dbReference type="ARBA" id="ARBA00010566"/>
    </source>
</evidence>
<dbReference type="PROSITE" id="PS00480">
    <property type="entry name" value="CITRATE_SYNTHASE"/>
    <property type="match status" value="1"/>
</dbReference>
<dbReference type="PRINTS" id="PR00143">
    <property type="entry name" value="CITRTSNTHASE"/>
</dbReference>
<sequence>MTEKAKIILPDGQTMDLPVLTGSENEKGIDISSLRKQTGYITLDPGFVNTGSCESSITFLDGEKGVLRYRGYPIEELAEKSSFIEVGYLLINGELPKKDQLENFTNRINLHSMIHEDMRHFFEGFSQNSHPMVILSAMISSLSAYYAEASGKASIENLEINSARLIAKISTIAAFSYKKSVGQPFVYPRDELPYCAKFLNMMFSVPAESYELDPVIEQSLELLLILHADHEQNCSASTVRVVGSSMANVYASVASGILALWGPLHGGANQQVVEMLQQIHEDKAGISKYIEKAKNQDSSFRLMGFGHRVYKNFDPRAKILKVACDKLLNKLGINDPLLEIALELEETALTDDYFIERKLYPTLDFYTGIMYRAIGIPLNMFTVMFALGRVPGWIAQWKEMHEDPKQKIARPRQLFTGNTRRSYTTITERH</sequence>
<keyword evidence="11" id="KW-0012">Acyltransferase</keyword>
<dbReference type="GO" id="GO:0005737">
    <property type="term" value="C:cytoplasm"/>
    <property type="evidence" value="ECO:0007669"/>
    <property type="project" value="InterPro"/>
</dbReference>
<evidence type="ECO:0000256" key="1">
    <source>
        <dbReference type="ARBA" id="ARBA00004751"/>
    </source>
</evidence>
<dbReference type="InterPro" id="IPR002020">
    <property type="entry name" value="Citrate_synthase"/>
</dbReference>
<dbReference type="InterPro" id="IPR019810">
    <property type="entry name" value="Citrate_synthase_AS"/>
</dbReference>
<evidence type="ECO:0000256" key="3">
    <source>
        <dbReference type="ARBA" id="ARBA00022532"/>
    </source>
</evidence>
<dbReference type="Gene3D" id="2.20.28.60">
    <property type="match status" value="1"/>
</dbReference>
<dbReference type="CDD" id="cd06114">
    <property type="entry name" value="EcCS_like"/>
    <property type="match status" value="1"/>
</dbReference>
<organism evidence="11 12">
    <name type="scientific">SAR324 cluster bacterium</name>
    <dbReference type="NCBI Taxonomy" id="2024889"/>
    <lineage>
        <taxon>Bacteria</taxon>
        <taxon>Deltaproteobacteria</taxon>
        <taxon>SAR324 cluster</taxon>
    </lineage>
</organism>
<comment type="pathway">
    <text evidence="1 9">Carbohydrate metabolism; tricarboxylic acid cycle; isocitrate from oxaloacetate: step 1/2.</text>
</comment>
<dbReference type="AlphaFoldDB" id="A0A432GFT4"/>
<dbReference type="InterPro" id="IPR010953">
    <property type="entry name" value="Citrate_synthase_typ-I"/>
</dbReference>
<accession>A0A432GFT4</accession>
<feature type="active site" evidence="8">
    <location>
        <position position="307"/>
    </location>
</feature>
<dbReference type="Gene3D" id="1.10.230.10">
    <property type="entry name" value="Cytochrome P450-Terp, domain 2"/>
    <property type="match status" value="1"/>
</dbReference>
<dbReference type="FunFam" id="1.10.230.10:FF:000002">
    <property type="entry name" value="Citrate synthase"/>
    <property type="match status" value="1"/>
</dbReference>
<evidence type="ECO:0000256" key="6">
    <source>
        <dbReference type="NCBIfam" id="TIGR01798"/>
    </source>
</evidence>
<evidence type="ECO:0000256" key="5">
    <source>
        <dbReference type="ARBA" id="ARBA00049288"/>
    </source>
</evidence>
<dbReference type="Pfam" id="PF00285">
    <property type="entry name" value="Citrate_synt"/>
    <property type="match status" value="1"/>
</dbReference>
<dbReference type="InterPro" id="IPR016143">
    <property type="entry name" value="Citrate_synth-like_sm_a-sub"/>
</dbReference>
<evidence type="ECO:0000256" key="4">
    <source>
        <dbReference type="ARBA" id="ARBA00022679"/>
    </source>
</evidence>